<evidence type="ECO:0000256" key="8">
    <source>
        <dbReference type="ARBA" id="ARBA00022840"/>
    </source>
</evidence>
<dbReference type="Pfam" id="PF01288">
    <property type="entry name" value="HPPK"/>
    <property type="match status" value="1"/>
</dbReference>
<keyword evidence="15" id="KW-1185">Reference proteome</keyword>
<evidence type="ECO:0000256" key="12">
    <source>
        <dbReference type="ARBA" id="ARBA00033413"/>
    </source>
</evidence>
<organism evidence="14 15">
    <name type="scientific">Carboxylicivirga linearis</name>
    <dbReference type="NCBI Taxonomy" id="1628157"/>
    <lineage>
        <taxon>Bacteria</taxon>
        <taxon>Pseudomonadati</taxon>
        <taxon>Bacteroidota</taxon>
        <taxon>Bacteroidia</taxon>
        <taxon>Marinilabiliales</taxon>
        <taxon>Marinilabiliaceae</taxon>
        <taxon>Carboxylicivirga</taxon>
    </lineage>
</organism>
<dbReference type="SUPFAM" id="SSF55083">
    <property type="entry name" value="6-hydroxymethyl-7,8-dihydropterin pyrophosphokinase, HPPK"/>
    <property type="match status" value="1"/>
</dbReference>
<dbReference type="Gene3D" id="3.30.70.560">
    <property type="entry name" value="7,8-Dihydro-6-hydroxymethylpterin-pyrophosphokinase HPPK"/>
    <property type="match status" value="1"/>
</dbReference>
<comment type="function">
    <text evidence="10">Catalyzes the transfer of pyrophosphate from adenosine triphosphate (ATP) to 6-hydroxymethyl-7,8-dihydropterin, an enzymatic step in folate biosynthesis pathway.</text>
</comment>
<feature type="domain" description="7,8-dihydro-6-hydroxymethylpterin-pyrophosphokinase" evidence="13">
    <location>
        <begin position="9"/>
        <end position="134"/>
    </location>
</feature>
<evidence type="ECO:0000256" key="6">
    <source>
        <dbReference type="ARBA" id="ARBA00022741"/>
    </source>
</evidence>
<accession>A0ABS5JTL9</accession>
<evidence type="ECO:0000256" key="9">
    <source>
        <dbReference type="ARBA" id="ARBA00022909"/>
    </source>
</evidence>
<keyword evidence="9" id="KW-0289">Folate biosynthesis</keyword>
<evidence type="ECO:0000256" key="11">
    <source>
        <dbReference type="ARBA" id="ARBA00029766"/>
    </source>
</evidence>
<dbReference type="NCBIfam" id="TIGR01498">
    <property type="entry name" value="folK"/>
    <property type="match status" value="1"/>
</dbReference>
<comment type="similarity">
    <text evidence="2">Belongs to the HPPK family.</text>
</comment>
<evidence type="ECO:0000313" key="15">
    <source>
        <dbReference type="Proteomes" id="UP000708576"/>
    </source>
</evidence>
<reference evidence="14 15" key="1">
    <citation type="journal article" date="2015" name="Int. J. Syst. Evol. Microbiol.">
        <title>Carboxylicivirga linearis sp. nov., isolated from a sea cucumber culture pond.</title>
        <authorList>
            <person name="Wang F.Q."/>
            <person name="Zhou Y.X."/>
            <person name="Lin X.Z."/>
            <person name="Chen G.J."/>
            <person name="Du Z.J."/>
        </authorList>
    </citation>
    <scope>NUCLEOTIDE SEQUENCE [LARGE SCALE GENOMIC DNA]</scope>
    <source>
        <strain evidence="14 15">FB218</strain>
    </source>
</reference>
<protein>
    <recommendedName>
        <fullName evidence="4">2-amino-4-hydroxy-6-hydroxymethyldihydropteridine pyrophosphokinase</fullName>
        <ecNumber evidence="3">2.7.6.3</ecNumber>
    </recommendedName>
    <alternativeName>
        <fullName evidence="11">6-hydroxymethyl-7,8-dihydropterin pyrophosphokinase</fullName>
    </alternativeName>
    <alternativeName>
        <fullName evidence="12">7,8-dihydro-6-hydroxymethylpterin-pyrophosphokinase</fullName>
    </alternativeName>
</protein>
<evidence type="ECO:0000256" key="4">
    <source>
        <dbReference type="ARBA" id="ARBA00016218"/>
    </source>
</evidence>
<dbReference type="GO" id="GO:0003848">
    <property type="term" value="F:2-amino-4-hydroxy-6-hydroxymethyldihydropteridine diphosphokinase activity"/>
    <property type="evidence" value="ECO:0007669"/>
    <property type="project" value="UniProtKB-EC"/>
</dbReference>
<dbReference type="Proteomes" id="UP000708576">
    <property type="component" value="Unassembled WGS sequence"/>
</dbReference>
<sequence length="165" mass="19080">MKTTNKVILLLGGNIGNTQKFLFQAIRLLSIKLGTPTKQSHLYESEPWGFDASQNFINQVVEFQTEVKPLTLLDFTQKTELELGRQKKAGTLYESRPIDIDILFIDDLCFESERLTIPHKLLHERMFTLCPLSDYWGDFIHPKLNKSIHQLITDCTDQSVVRRVD</sequence>
<evidence type="ECO:0000256" key="2">
    <source>
        <dbReference type="ARBA" id="ARBA00005810"/>
    </source>
</evidence>
<comment type="pathway">
    <text evidence="1">Cofactor biosynthesis; tetrahydrofolate biosynthesis; 2-amino-4-hydroxy-6-hydroxymethyl-7,8-dihydropteridine diphosphate from 7,8-dihydroneopterin triphosphate: step 4/4.</text>
</comment>
<dbReference type="EC" id="2.7.6.3" evidence="3"/>
<evidence type="ECO:0000256" key="3">
    <source>
        <dbReference type="ARBA" id="ARBA00013253"/>
    </source>
</evidence>
<evidence type="ECO:0000256" key="5">
    <source>
        <dbReference type="ARBA" id="ARBA00022679"/>
    </source>
</evidence>
<evidence type="ECO:0000256" key="10">
    <source>
        <dbReference type="ARBA" id="ARBA00029409"/>
    </source>
</evidence>
<proteinExistence type="inferred from homology"/>
<keyword evidence="7" id="KW-0418">Kinase</keyword>
<dbReference type="CDD" id="cd00483">
    <property type="entry name" value="HPPK"/>
    <property type="match status" value="1"/>
</dbReference>
<evidence type="ECO:0000259" key="13">
    <source>
        <dbReference type="Pfam" id="PF01288"/>
    </source>
</evidence>
<keyword evidence="8" id="KW-0067">ATP-binding</keyword>
<keyword evidence="5 14" id="KW-0808">Transferase</keyword>
<dbReference type="InterPro" id="IPR000550">
    <property type="entry name" value="Hppk"/>
</dbReference>
<evidence type="ECO:0000256" key="7">
    <source>
        <dbReference type="ARBA" id="ARBA00022777"/>
    </source>
</evidence>
<dbReference type="PANTHER" id="PTHR43071">
    <property type="entry name" value="2-AMINO-4-HYDROXY-6-HYDROXYMETHYLDIHYDROPTERIDINE PYROPHOSPHOKINASE"/>
    <property type="match status" value="1"/>
</dbReference>
<gene>
    <name evidence="14" type="primary">folK</name>
    <name evidence="14" type="ORF">KEM10_08010</name>
</gene>
<evidence type="ECO:0000256" key="1">
    <source>
        <dbReference type="ARBA" id="ARBA00005051"/>
    </source>
</evidence>
<comment type="caution">
    <text evidence="14">The sequence shown here is derived from an EMBL/GenBank/DDBJ whole genome shotgun (WGS) entry which is preliminary data.</text>
</comment>
<dbReference type="PANTHER" id="PTHR43071:SF1">
    <property type="entry name" value="2-AMINO-4-HYDROXY-6-HYDROXYMETHYLDIHYDROPTERIDINE PYROPHOSPHOKINASE"/>
    <property type="match status" value="1"/>
</dbReference>
<dbReference type="EMBL" id="JAGUCO010000004">
    <property type="protein sequence ID" value="MBS2098224.1"/>
    <property type="molecule type" value="Genomic_DNA"/>
</dbReference>
<evidence type="ECO:0000313" key="14">
    <source>
        <dbReference type="EMBL" id="MBS2098224.1"/>
    </source>
</evidence>
<keyword evidence="6" id="KW-0547">Nucleotide-binding</keyword>
<dbReference type="InterPro" id="IPR035907">
    <property type="entry name" value="Hppk_sf"/>
</dbReference>
<name>A0ABS5JTL9_9BACT</name>
<dbReference type="RefSeq" id="WP_212215470.1">
    <property type="nucleotide sequence ID" value="NZ_JAGUCO010000004.1"/>
</dbReference>